<dbReference type="PANTHER" id="PTHR15245">
    <property type="entry name" value="SYMPLEKIN-RELATED"/>
    <property type="match status" value="1"/>
</dbReference>
<dbReference type="GeneID" id="89971839"/>
<sequence>MAAAVASAAEIIPQLEAARKLALGDPQVYNQVLPGILPIIGPTAHVEVRRWGADFLAEGFASPSVSNQQKEQLSIEVIPTLRGILENQKEDVAVIRSAVQAAASLYSLVFRRVISRPAEVALWQDLSAIKLNILQRMDSAPPAVRICCIKFVQKIVLVETPGQIADPRRPDQNETSIALVPRNHPLLQLPNLEAEASGLLDRLLSVFQENSTDPIIVDATLNCLPILIRTRPSIGTKIISAVLNFNPMKQGNSPMTPKIMVMIRSMERTTRALLRWVLRAVPNHPMDQKIQQYLMRLQQSRTAVFSDTTAHKRPAEPTDGLDEAKRQRLTAAPRKFPPMPPPPNSFAHLFTLTEDPNLKQFDVTLLPADIVSDVTAVFLQHVESTSLDLAIEEVRARYVHLQKVTQPTPIPDVPMAGPTGIDDDDDYDPEFVASTESGMDVSTGKALDELIQPAIDLGPFELPKPPPLTSDQIDVVTNQSVDHVVQLIATLDNAVQAPVKQKSGLNRLAASTNDRDSWVTILIRLATRASSGLDDLTNTLLDDPDRNKLIKREDLNIEEPNVANRIRQTLFMYILDDFRQRLNLAISWLTEEWYADKMAAKTHPELADLPNYSRWVNRVIDRLLPYLDARDKNLLIRFLSEIPAINREILDRIKSLARDPERINMCVLSMQYLLMLRPPSRELVLDTIETIWHEGDAQAKSATVKVLTKWRPGFLESNAEAKKEDVANAGAIAQKTEIQVKGMAGTNGLKSPPSVAALERPVDPRKRKAQPVVTA</sequence>
<evidence type="ECO:0000313" key="7">
    <source>
        <dbReference type="Proteomes" id="UP001358417"/>
    </source>
</evidence>
<dbReference type="EMBL" id="JAVRRD010000017">
    <property type="protein sequence ID" value="KAK5050375.1"/>
    <property type="molecule type" value="Genomic_DNA"/>
</dbReference>
<keyword evidence="7" id="KW-1185">Reference proteome</keyword>
<dbReference type="GO" id="GO:0006397">
    <property type="term" value="P:mRNA processing"/>
    <property type="evidence" value="ECO:0007669"/>
    <property type="project" value="UniProtKB-KW"/>
</dbReference>
<keyword evidence="3" id="KW-0539">Nucleus</keyword>
<evidence type="ECO:0000256" key="3">
    <source>
        <dbReference type="ARBA" id="ARBA00023242"/>
    </source>
</evidence>
<dbReference type="Gene3D" id="1.25.10.10">
    <property type="entry name" value="Leucine-rich Repeat Variant"/>
    <property type="match status" value="1"/>
</dbReference>
<dbReference type="Pfam" id="PF11935">
    <property type="entry name" value="SYMPK_PTA1_N"/>
    <property type="match status" value="1"/>
</dbReference>
<evidence type="ECO:0000256" key="2">
    <source>
        <dbReference type="ARBA" id="ARBA00022664"/>
    </source>
</evidence>
<dbReference type="RefSeq" id="XP_064704961.1">
    <property type="nucleotide sequence ID" value="XM_064847240.1"/>
</dbReference>
<comment type="caution">
    <text evidence="6">The sequence shown here is derived from an EMBL/GenBank/DDBJ whole genome shotgun (WGS) entry which is preliminary data.</text>
</comment>
<dbReference type="PANTHER" id="PTHR15245:SF20">
    <property type="entry name" value="SYMPLEKIN"/>
    <property type="match status" value="1"/>
</dbReference>
<evidence type="ECO:0000256" key="1">
    <source>
        <dbReference type="ARBA" id="ARBA00004123"/>
    </source>
</evidence>
<evidence type="ECO:0000259" key="5">
    <source>
        <dbReference type="Pfam" id="PF11935"/>
    </source>
</evidence>
<dbReference type="Proteomes" id="UP001358417">
    <property type="component" value="Unassembled WGS sequence"/>
</dbReference>
<dbReference type="InterPro" id="IPR011989">
    <property type="entry name" value="ARM-like"/>
</dbReference>
<dbReference type="SUPFAM" id="SSF48371">
    <property type="entry name" value="ARM repeat"/>
    <property type="match status" value="1"/>
</dbReference>
<dbReference type="InterPro" id="IPR016024">
    <property type="entry name" value="ARM-type_fold"/>
</dbReference>
<evidence type="ECO:0000256" key="4">
    <source>
        <dbReference type="SAM" id="MobiDB-lite"/>
    </source>
</evidence>
<feature type="domain" description="Symplekin/Pta1 N-terminal" evidence="5">
    <location>
        <begin position="91"/>
        <end position="311"/>
    </location>
</feature>
<dbReference type="GO" id="GO:0005847">
    <property type="term" value="C:mRNA cleavage and polyadenylation specificity factor complex"/>
    <property type="evidence" value="ECO:0007669"/>
    <property type="project" value="TreeGrafter"/>
</dbReference>
<proteinExistence type="predicted"/>
<dbReference type="InterPro" id="IPR032460">
    <property type="entry name" value="Symplekin/Pta1_N"/>
</dbReference>
<name>A0AAV9N9B0_9EURO</name>
<comment type="subcellular location">
    <subcellularLocation>
        <location evidence="1">Nucleus</location>
    </subcellularLocation>
</comment>
<feature type="region of interest" description="Disordered" evidence="4">
    <location>
        <begin position="743"/>
        <end position="775"/>
    </location>
</feature>
<reference evidence="6 7" key="1">
    <citation type="submission" date="2023-08" db="EMBL/GenBank/DDBJ databases">
        <title>Black Yeasts Isolated from many extreme environments.</title>
        <authorList>
            <person name="Coleine C."/>
            <person name="Stajich J.E."/>
            <person name="Selbmann L."/>
        </authorList>
    </citation>
    <scope>NUCLEOTIDE SEQUENCE [LARGE SCALE GENOMIC DNA]</scope>
    <source>
        <strain evidence="6 7">CCFEE 5792</strain>
    </source>
</reference>
<protein>
    <recommendedName>
        <fullName evidence="5">Symplekin/Pta1 N-terminal domain-containing protein</fullName>
    </recommendedName>
</protein>
<keyword evidence="2" id="KW-0507">mRNA processing</keyword>
<dbReference type="AlphaFoldDB" id="A0AAV9N9B0"/>
<organism evidence="6 7">
    <name type="scientific">Exophiala bonariae</name>
    <dbReference type="NCBI Taxonomy" id="1690606"/>
    <lineage>
        <taxon>Eukaryota</taxon>
        <taxon>Fungi</taxon>
        <taxon>Dikarya</taxon>
        <taxon>Ascomycota</taxon>
        <taxon>Pezizomycotina</taxon>
        <taxon>Eurotiomycetes</taxon>
        <taxon>Chaetothyriomycetidae</taxon>
        <taxon>Chaetothyriales</taxon>
        <taxon>Herpotrichiellaceae</taxon>
        <taxon>Exophiala</taxon>
    </lineage>
</organism>
<evidence type="ECO:0000313" key="6">
    <source>
        <dbReference type="EMBL" id="KAK5050375.1"/>
    </source>
</evidence>
<gene>
    <name evidence="6" type="ORF">LTR84_003656</name>
</gene>
<accession>A0AAV9N9B0</accession>
<dbReference type="InterPro" id="IPR021850">
    <property type="entry name" value="Symplekin/Pta1"/>
</dbReference>